<gene>
    <name evidence="5" type="ORF">RCL2_002679600</name>
    <name evidence="4" type="ORF">RclHR1_04630009</name>
</gene>
<feature type="compositionally biased region" description="Basic and acidic residues" evidence="1">
    <location>
        <begin position="354"/>
        <end position="364"/>
    </location>
</feature>
<proteinExistence type="predicted"/>
<dbReference type="OrthoDB" id="2152535at2759"/>
<dbReference type="AlphaFoldDB" id="A0A2Z6RNC6"/>
<feature type="signal peptide" evidence="3">
    <location>
        <begin position="1"/>
        <end position="23"/>
    </location>
</feature>
<evidence type="ECO:0000313" key="5">
    <source>
        <dbReference type="EMBL" id="GET00335.1"/>
    </source>
</evidence>
<keyword evidence="2" id="KW-0812">Transmembrane</keyword>
<keyword evidence="2" id="KW-1133">Transmembrane helix</keyword>
<feature type="transmembrane region" description="Helical" evidence="2">
    <location>
        <begin position="84"/>
        <end position="102"/>
    </location>
</feature>
<feature type="transmembrane region" description="Helical" evidence="2">
    <location>
        <begin position="114"/>
        <end position="137"/>
    </location>
</feature>
<dbReference type="EMBL" id="BLAL01000285">
    <property type="protein sequence ID" value="GET00335.1"/>
    <property type="molecule type" value="Genomic_DNA"/>
</dbReference>
<dbReference type="EMBL" id="BEXD01003830">
    <property type="protein sequence ID" value="GBC02453.1"/>
    <property type="molecule type" value="Genomic_DNA"/>
</dbReference>
<keyword evidence="3" id="KW-0732">Signal</keyword>
<dbReference type="Proteomes" id="UP000247702">
    <property type="component" value="Unassembled WGS sequence"/>
</dbReference>
<feature type="transmembrane region" description="Helical" evidence="2">
    <location>
        <begin position="157"/>
        <end position="176"/>
    </location>
</feature>
<evidence type="ECO:0000256" key="3">
    <source>
        <dbReference type="SAM" id="SignalP"/>
    </source>
</evidence>
<dbReference type="STRING" id="94130.A0A2Z6RNC6"/>
<protein>
    <submittedName>
        <fullName evidence="4">Uncharacterized protein</fullName>
    </submittedName>
</protein>
<feature type="transmembrane region" description="Helical" evidence="2">
    <location>
        <begin position="54"/>
        <end position="77"/>
    </location>
</feature>
<dbReference type="Proteomes" id="UP000615446">
    <property type="component" value="Unassembled WGS sequence"/>
</dbReference>
<evidence type="ECO:0000256" key="2">
    <source>
        <dbReference type="SAM" id="Phobius"/>
    </source>
</evidence>
<evidence type="ECO:0000313" key="4">
    <source>
        <dbReference type="EMBL" id="GBC02453.1"/>
    </source>
</evidence>
<accession>A0A2Z6RNC6</accession>
<evidence type="ECO:0000256" key="1">
    <source>
        <dbReference type="SAM" id="MobiDB-lite"/>
    </source>
</evidence>
<comment type="caution">
    <text evidence="4">The sequence shown here is derived from an EMBL/GenBank/DDBJ whole genome shotgun (WGS) entry which is preliminary data.</text>
</comment>
<feature type="region of interest" description="Disordered" evidence="1">
    <location>
        <begin position="288"/>
        <end position="378"/>
    </location>
</feature>
<feature type="chain" id="PRO_5036060152" evidence="3">
    <location>
        <begin position="24"/>
        <end position="378"/>
    </location>
</feature>
<keyword evidence="6" id="KW-1185">Reference proteome</keyword>
<name>A0A2Z6RNC6_9GLOM</name>
<reference evidence="4 6" key="1">
    <citation type="submission" date="2017-11" db="EMBL/GenBank/DDBJ databases">
        <title>The genome of Rhizophagus clarus HR1 reveals common genetic basis of auxotrophy among arbuscular mycorrhizal fungi.</title>
        <authorList>
            <person name="Kobayashi Y."/>
        </authorList>
    </citation>
    <scope>NUCLEOTIDE SEQUENCE [LARGE SCALE GENOMIC DNA]</scope>
    <source>
        <strain evidence="4 6">HR1</strain>
    </source>
</reference>
<evidence type="ECO:0000313" key="6">
    <source>
        <dbReference type="Proteomes" id="UP000247702"/>
    </source>
</evidence>
<sequence>MFSKFIIFLLFSFLLHFIQFSLCEVEFNDKRSEPSSHHSIEKRAQKESITNLNIYGIIGIAVFGAFLIFCFVVSFCMNRKAMNGVILSIPWTLLDLVLQALFIKDHVRAYPSLFISSIIFLVFPMVVNVIFAFFIILNEKKKRSKVFEDWFHKNSSIAATATILAGADMSAFKLLYSRIFRLRRFNAPFSDSSKNLVLWGCILNSIIQDVPQFIIQVCFRVQTQGAYTLIPFLKLITVSIKLPIGIMGRIYEALKGHYKANKADETENDDDDNEKGIMSRLSRVSGVFKSQYKSDKADEPENNDNNNGRNIMSRVSGVFKGQYKADEPENNDDNNEKGIMNRLSRVSGVLKGQYKADKADKPGNDDINVDNNVDDLEK</sequence>
<organism evidence="4 6">
    <name type="scientific">Rhizophagus clarus</name>
    <dbReference type="NCBI Taxonomy" id="94130"/>
    <lineage>
        <taxon>Eukaryota</taxon>
        <taxon>Fungi</taxon>
        <taxon>Fungi incertae sedis</taxon>
        <taxon>Mucoromycota</taxon>
        <taxon>Glomeromycotina</taxon>
        <taxon>Glomeromycetes</taxon>
        <taxon>Glomerales</taxon>
        <taxon>Glomeraceae</taxon>
        <taxon>Rhizophagus</taxon>
    </lineage>
</organism>
<reference evidence="5" key="2">
    <citation type="submission" date="2019-10" db="EMBL/GenBank/DDBJ databases">
        <title>Conservation and host-specific expression of non-tandemly repeated heterogenous ribosome RNA gene in arbuscular mycorrhizal fungi.</title>
        <authorList>
            <person name="Maeda T."/>
            <person name="Kobayashi Y."/>
            <person name="Nakagawa T."/>
            <person name="Ezawa T."/>
            <person name="Yamaguchi K."/>
            <person name="Bino T."/>
            <person name="Nishimoto Y."/>
            <person name="Shigenobu S."/>
            <person name="Kawaguchi M."/>
        </authorList>
    </citation>
    <scope>NUCLEOTIDE SEQUENCE</scope>
    <source>
        <strain evidence="5">HR1</strain>
    </source>
</reference>
<keyword evidence="2" id="KW-0472">Membrane</keyword>